<gene>
    <name evidence="1" type="primary">RvY_14009-1</name>
    <name evidence="1" type="synonym">RvY_14009.1</name>
    <name evidence="1" type="ORF">RvY_14009</name>
</gene>
<dbReference type="EMBL" id="BDGG01000009">
    <property type="protein sequence ID" value="GAV03613.1"/>
    <property type="molecule type" value="Genomic_DNA"/>
</dbReference>
<sequence>MNKLERTPTWLTEFQKSSLQTIEAYVDCLAHAFLCTLPPELFGILPVEGYTPEWGGYTLAGLINTKTAK</sequence>
<dbReference type="AlphaFoldDB" id="A0A1D1VTS2"/>
<keyword evidence="2" id="KW-1185">Reference proteome</keyword>
<comment type="caution">
    <text evidence="1">The sequence shown here is derived from an EMBL/GenBank/DDBJ whole genome shotgun (WGS) entry which is preliminary data.</text>
</comment>
<organism evidence="1 2">
    <name type="scientific">Ramazzottius varieornatus</name>
    <name type="common">Water bear</name>
    <name type="synonym">Tardigrade</name>
    <dbReference type="NCBI Taxonomy" id="947166"/>
    <lineage>
        <taxon>Eukaryota</taxon>
        <taxon>Metazoa</taxon>
        <taxon>Ecdysozoa</taxon>
        <taxon>Tardigrada</taxon>
        <taxon>Eutardigrada</taxon>
        <taxon>Parachela</taxon>
        <taxon>Hypsibioidea</taxon>
        <taxon>Ramazzottiidae</taxon>
        <taxon>Ramazzottius</taxon>
    </lineage>
</organism>
<dbReference type="Proteomes" id="UP000186922">
    <property type="component" value="Unassembled WGS sequence"/>
</dbReference>
<protein>
    <submittedName>
        <fullName evidence="1">Uncharacterized protein</fullName>
    </submittedName>
</protein>
<accession>A0A1D1VTS2</accession>
<evidence type="ECO:0000313" key="2">
    <source>
        <dbReference type="Proteomes" id="UP000186922"/>
    </source>
</evidence>
<proteinExistence type="predicted"/>
<reference evidence="1 2" key="1">
    <citation type="journal article" date="2016" name="Nat. Commun.">
        <title>Extremotolerant tardigrade genome and improved radiotolerance of human cultured cells by tardigrade-unique protein.</title>
        <authorList>
            <person name="Hashimoto T."/>
            <person name="Horikawa D.D."/>
            <person name="Saito Y."/>
            <person name="Kuwahara H."/>
            <person name="Kozuka-Hata H."/>
            <person name="Shin-I T."/>
            <person name="Minakuchi Y."/>
            <person name="Ohishi K."/>
            <person name="Motoyama A."/>
            <person name="Aizu T."/>
            <person name="Enomoto A."/>
            <person name="Kondo K."/>
            <person name="Tanaka S."/>
            <person name="Hara Y."/>
            <person name="Koshikawa S."/>
            <person name="Sagara H."/>
            <person name="Miura T."/>
            <person name="Yokobori S."/>
            <person name="Miyagawa K."/>
            <person name="Suzuki Y."/>
            <person name="Kubo T."/>
            <person name="Oyama M."/>
            <person name="Kohara Y."/>
            <person name="Fujiyama A."/>
            <person name="Arakawa K."/>
            <person name="Katayama T."/>
            <person name="Toyoda A."/>
            <person name="Kunieda T."/>
        </authorList>
    </citation>
    <scope>NUCLEOTIDE SEQUENCE [LARGE SCALE GENOMIC DNA]</scope>
    <source>
        <strain evidence="1 2">YOKOZUNA-1</strain>
    </source>
</reference>
<name>A0A1D1VTS2_RAMVA</name>
<evidence type="ECO:0000313" key="1">
    <source>
        <dbReference type="EMBL" id="GAV03613.1"/>
    </source>
</evidence>